<organism evidence="4 5">
    <name type="scientific">Oscillatoria acuminata PCC 6304</name>
    <dbReference type="NCBI Taxonomy" id="56110"/>
    <lineage>
        <taxon>Bacteria</taxon>
        <taxon>Bacillati</taxon>
        <taxon>Cyanobacteriota</taxon>
        <taxon>Cyanophyceae</taxon>
        <taxon>Oscillatoriophycideae</taxon>
        <taxon>Oscillatoriales</taxon>
        <taxon>Oscillatoriaceae</taxon>
        <taxon>Oscillatoria</taxon>
    </lineage>
</organism>
<sequence>MWNQLKRQIWEWRGVWIAAPSVTVAVILLRFMGVLQPWEWAVYDLYMRARPSEPPDNRIAIVGINEADVRELGQAIIPDRVYAAVIENLKAMNPRAIGLDVYRDQPVEPGHAALRQIFESTPNLVGIQKVIGDRDRDTIAPPPGLQWVGSNDMILDEDQVKRRGLVMVSDADQNSIPSFSLYLAGLYLEAEGIAPEPVEGNEDSWKFGNQVFHRFQPNDGGYVQADHGGYQVLLNYAGPSRHFETVSLMDIARNRVPPDWGRDRIIVIGAVGESYQDLFFTPYTKEAGNRMAGVEVHANLVSQMISAALDDRPVIKTISEPYEWLWIFLWSSLGAFLIWKWRYVGGAGWLSVQRTAAAVLSAAALGGITYGAFVMGWWIPVVPPALALLGSATAIVAYVARTAGDIRKTFGRYLTDQVVANLLENPEGLKMGGERRKLTIFTSDLRGFTALSERLPPEEVVKILNFYLGYMADVITSYQGTIDEFMGDGILVLFGAPTSRPDDATRAIACGISMQLAMRHVNAQVVKWGLPELEMGIGINTGEVVVGNIGSEKRTKYGVVGSQVNLTYRIESYTTGGQILISEQTLLDAGGEDVVQIEGKREVMPKGVKEPLMIYDVNGIKEPYHISLTREEEVFLPLSEKIPIQYTILEGKHISETRLIGHLVQLSAKGAQVRTEPGAGDIIPIGLSNLKLNLLETNSEERQEDIYAKVLEKPAAEPHCFYIKFTAKPPAVAAYLDEVYKSIPVVVSS</sequence>
<dbReference type="eggNOG" id="COG2114">
    <property type="taxonomic scope" value="Bacteria"/>
</dbReference>
<dbReference type="GO" id="GO:0004016">
    <property type="term" value="F:adenylate cyclase activity"/>
    <property type="evidence" value="ECO:0007669"/>
    <property type="project" value="UniProtKB-ARBA"/>
</dbReference>
<dbReference type="SUPFAM" id="SSF55073">
    <property type="entry name" value="Nucleotide cyclase"/>
    <property type="match status" value="1"/>
</dbReference>
<evidence type="ECO:0000313" key="4">
    <source>
        <dbReference type="EMBL" id="AFY80764.1"/>
    </source>
</evidence>
<dbReference type="Pfam" id="PF00211">
    <property type="entry name" value="Guanylate_cyc"/>
    <property type="match status" value="1"/>
</dbReference>
<feature type="domain" description="Guanylate cyclase" evidence="3">
    <location>
        <begin position="439"/>
        <end position="571"/>
    </location>
</feature>
<keyword evidence="2" id="KW-1133">Transmembrane helix</keyword>
<dbReference type="InParanoid" id="K9TFJ1"/>
<dbReference type="EMBL" id="CP003607">
    <property type="protein sequence ID" value="AFY80764.1"/>
    <property type="molecule type" value="Genomic_DNA"/>
</dbReference>
<dbReference type="PANTHER" id="PTHR43081">
    <property type="entry name" value="ADENYLATE CYCLASE, TERMINAL-DIFFERENTIATION SPECIFIC-RELATED"/>
    <property type="match status" value="1"/>
</dbReference>
<protein>
    <submittedName>
        <fullName evidence="4">Putative transmembrane sensor domain protein</fullName>
    </submittedName>
</protein>
<evidence type="ECO:0000256" key="2">
    <source>
        <dbReference type="SAM" id="Phobius"/>
    </source>
</evidence>
<dbReference type="GO" id="GO:0035556">
    <property type="term" value="P:intracellular signal transduction"/>
    <property type="evidence" value="ECO:0007669"/>
    <property type="project" value="InterPro"/>
</dbReference>
<comment type="similarity">
    <text evidence="1">Belongs to the adenylyl cyclase class-3 family.</text>
</comment>
<dbReference type="InterPro" id="IPR029787">
    <property type="entry name" value="Nucleotide_cyclase"/>
</dbReference>
<feature type="transmembrane region" description="Helical" evidence="2">
    <location>
        <begin position="324"/>
        <end position="344"/>
    </location>
</feature>
<dbReference type="AlphaFoldDB" id="K9TFJ1"/>
<keyword evidence="2" id="KW-0472">Membrane</keyword>
<dbReference type="Gene3D" id="3.30.70.1230">
    <property type="entry name" value="Nucleotide cyclase"/>
    <property type="match status" value="1"/>
</dbReference>
<dbReference type="RefSeq" id="WP_015147414.1">
    <property type="nucleotide sequence ID" value="NC_019693.1"/>
</dbReference>
<feature type="transmembrane region" description="Helical" evidence="2">
    <location>
        <begin position="356"/>
        <end position="379"/>
    </location>
</feature>
<dbReference type="CDD" id="cd07302">
    <property type="entry name" value="CHD"/>
    <property type="match status" value="1"/>
</dbReference>
<dbReference type="InterPro" id="IPR050697">
    <property type="entry name" value="Adenylyl/Guanylyl_Cyclase_3/4"/>
</dbReference>
<dbReference type="OrthoDB" id="337251at2"/>
<gene>
    <name evidence="4" type="ORF">Oscil6304_1035</name>
</gene>
<dbReference type="GO" id="GO:0009190">
    <property type="term" value="P:cyclic nucleotide biosynthetic process"/>
    <property type="evidence" value="ECO:0007669"/>
    <property type="project" value="InterPro"/>
</dbReference>
<evidence type="ECO:0000259" key="3">
    <source>
        <dbReference type="PROSITE" id="PS50125"/>
    </source>
</evidence>
<dbReference type="SMART" id="SM01080">
    <property type="entry name" value="CHASE2"/>
    <property type="match status" value="1"/>
</dbReference>
<dbReference type="InterPro" id="IPR007890">
    <property type="entry name" value="CHASE2"/>
</dbReference>
<dbReference type="Proteomes" id="UP000010367">
    <property type="component" value="Chromosome"/>
</dbReference>
<evidence type="ECO:0000313" key="5">
    <source>
        <dbReference type="Proteomes" id="UP000010367"/>
    </source>
</evidence>
<reference evidence="4 5" key="1">
    <citation type="submission" date="2012-06" db="EMBL/GenBank/DDBJ databases">
        <title>Finished chromosome of genome of Oscillatoria acuminata PCC 6304.</title>
        <authorList>
            <consortium name="US DOE Joint Genome Institute"/>
            <person name="Gugger M."/>
            <person name="Coursin T."/>
            <person name="Rippka R."/>
            <person name="Tandeau De Marsac N."/>
            <person name="Huntemann M."/>
            <person name="Wei C.-L."/>
            <person name="Han J."/>
            <person name="Detter J.C."/>
            <person name="Han C."/>
            <person name="Tapia R."/>
            <person name="Davenport K."/>
            <person name="Daligault H."/>
            <person name="Erkkila T."/>
            <person name="Gu W."/>
            <person name="Munk A.C.C."/>
            <person name="Teshima H."/>
            <person name="Xu Y."/>
            <person name="Chain P."/>
            <person name="Chen A."/>
            <person name="Krypides N."/>
            <person name="Mavromatis K."/>
            <person name="Markowitz V."/>
            <person name="Szeto E."/>
            <person name="Ivanova N."/>
            <person name="Mikhailova N."/>
            <person name="Ovchinnikova G."/>
            <person name="Pagani I."/>
            <person name="Pati A."/>
            <person name="Goodwin L."/>
            <person name="Peters L."/>
            <person name="Pitluck S."/>
            <person name="Woyke T."/>
            <person name="Kerfeld C."/>
        </authorList>
    </citation>
    <scope>NUCLEOTIDE SEQUENCE [LARGE SCALE GENOMIC DNA]</scope>
    <source>
        <strain evidence="4 5">PCC 6304</strain>
    </source>
</reference>
<dbReference type="PROSITE" id="PS50125">
    <property type="entry name" value="GUANYLATE_CYCLASE_2"/>
    <property type="match status" value="1"/>
</dbReference>
<dbReference type="SMART" id="SM00044">
    <property type="entry name" value="CYCc"/>
    <property type="match status" value="1"/>
</dbReference>
<dbReference type="KEGG" id="oac:Oscil6304_1035"/>
<name>K9TFJ1_9CYAN</name>
<proteinExistence type="inferred from homology"/>
<dbReference type="InterPro" id="IPR001054">
    <property type="entry name" value="A/G_cyclase"/>
</dbReference>
<evidence type="ECO:0000256" key="1">
    <source>
        <dbReference type="ARBA" id="ARBA00005381"/>
    </source>
</evidence>
<dbReference type="HOGENOM" id="CLU_000445_85_1_3"/>
<dbReference type="Pfam" id="PF05226">
    <property type="entry name" value="CHASE2"/>
    <property type="match status" value="1"/>
</dbReference>
<dbReference type="eggNOG" id="COG4252">
    <property type="taxonomic scope" value="Bacteria"/>
</dbReference>
<dbReference type="PATRIC" id="fig|56110.3.peg.1248"/>
<feature type="transmembrane region" description="Helical" evidence="2">
    <location>
        <begin position="12"/>
        <end position="32"/>
    </location>
</feature>
<dbReference type="STRING" id="56110.Oscil6304_1035"/>
<accession>K9TFJ1</accession>
<keyword evidence="5" id="KW-1185">Reference proteome</keyword>
<keyword evidence="2 4" id="KW-0812">Transmembrane</keyword>
<dbReference type="PANTHER" id="PTHR43081:SF1">
    <property type="entry name" value="ADENYLATE CYCLASE, TERMINAL-DIFFERENTIATION SPECIFIC"/>
    <property type="match status" value="1"/>
</dbReference>